<dbReference type="EMBL" id="NAJN01003946">
    <property type="protein sequence ID" value="TKA32262.1"/>
    <property type="molecule type" value="Genomic_DNA"/>
</dbReference>
<reference evidence="2 3" key="1">
    <citation type="submission" date="2017-03" db="EMBL/GenBank/DDBJ databases">
        <title>Genomes of endolithic fungi from Antarctica.</title>
        <authorList>
            <person name="Coleine C."/>
            <person name="Masonjones S."/>
            <person name="Stajich J.E."/>
        </authorList>
    </citation>
    <scope>NUCLEOTIDE SEQUENCE [LARGE SCALE GENOMIC DNA]</scope>
    <source>
        <strain evidence="2 3">CCFEE 5187</strain>
    </source>
</reference>
<sequence length="85" mass="9624">QQQQQQKTVLSRDGSKESERRDKEVRQLQQAHENVKKLVNKAAKAFAEIDYWDQIGGRVGMGDGVGPFLEGVLEEVLVRVEAEDE</sequence>
<evidence type="ECO:0000313" key="2">
    <source>
        <dbReference type="EMBL" id="TKA32262.1"/>
    </source>
</evidence>
<proteinExistence type="predicted"/>
<organism evidence="2 3">
    <name type="scientific">Cryomyces minteri</name>
    <dbReference type="NCBI Taxonomy" id="331657"/>
    <lineage>
        <taxon>Eukaryota</taxon>
        <taxon>Fungi</taxon>
        <taxon>Dikarya</taxon>
        <taxon>Ascomycota</taxon>
        <taxon>Pezizomycotina</taxon>
        <taxon>Dothideomycetes</taxon>
        <taxon>Dothideomycetes incertae sedis</taxon>
        <taxon>Cryomyces</taxon>
    </lineage>
</organism>
<feature type="region of interest" description="Disordered" evidence="1">
    <location>
        <begin position="1"/>
        <end position="29"/>
    </location>
</feature>
<feature type="non-terminal residue" evidence="2">
    <location>
        <position position="1"/>
    </location>
</feature>
<dbReference type="STRING" id="331657.A0A4U0UC20"/>
<dbReference type="AlphaFoldDB" id="A0A4U0UC20"/>
<dbReference type="OrthoDB" id="248923at2759"/>
<dbReference type="Proteomes" id="UP000308768">
    <property type="component" value="Unassembled WGS sequence"/>
</dbReference>
<name>A0A4U0UC20_9PEZI</name>
<evidence type="ECO:0000313" key="3">
    <source>
        <dbReference type="Proteomes" id="UP000308768"/>
    </source>
</evidence>
<keyword evidence="3" id="KW-1185">Reference proteome</keyword>
<evidence type="ECO:0000256" key="1">
    <source>
        <dbReference type="SAM" id="MobiDB-lite"/>
    </source>
</evidence>
<protein>
    <submittedName>
        <fullName evidence="2">Uncharacterized protein</fullName>
    </submittedName>
</protein>
<comment type="caution">
    <text evidence="2">The sequence shown here is derived from an EMBL/GenBank/DDBJ whole genome shotgun (WGS) entry which is preliminary data.</text>
</comment>
<feature type="compositionally biased region" description="Basic and acidic residues" evidence="1">
    <location>
        <begin position="13"/>
        <end position="26"/>
    </location>
</feature>
<accession>A0A4U0UC20</accession>
<gene>
    <name evidence="2" type="ORF">B0A49_13158</name>
</gene>